<dbReference type="InterPro" id="IPR009061">
    <property type="entry name" value="DNA-bd_dom_put_sf"/>
</dbReference>
<proteinExistence type="predicted"/>
<dbReference type="GO" id="GO:0003700">
    <property type="term" value="F:DNA-binding transcription factor activity"/>
    <property type="evidence" value="ECO:0007669"/>
    <property type="project" value="InterPro"/>
</dbReference>
<accession>A0A2I0UVF3</accession>
<comment type="caution">
    <text evidence="4">The sequence shown here is derived from an EMBL/GenBank/DDBJ whole genome shotgun (WGS) entry which is preliminary data.</text>
</comment>
<feature type="domain" description="HTH merR-type" evidence="3">
    <location>
        <begin position="5"/>
        <end position="75"/>
    </location>
</feature>
<evidence type="ECO:0000256" key="1">
    <source>
        <dbReference type="ARBA" id="ARBA00023125"/>
    </source>
</evidence>
<dbReference type="Pfam" id="PF13411">
    <property type="entry name" value="MerR_1"/>
    <property type="match status" value="1"/>
</dbReference>
<dbReference type="InterPro" id="IPR047057">
    <property type="entry name" value="MerR_fam"/>
</dbReference>
<dbReference type="InterPro" id="IPR029442">
    <property type="entry name" value="GyrI-like"/>
</dbReference>
<dbReference type="Gene3D" id="1.10.1660.10">
    <property type="match status" value="1"/>
</dbReference>
<dbReference type="Gene3D" id="3.20.80.10">
    <property type="entry name" value="Regulatory factor, effector binding domain"/>
    <property type="match status" value="1"/>
</dbReference>
<dbReference type="GO" id="GO:0003677">
    <property type="term" value="F:DNA binding"/>
    <property type="evidence" value="ECO:0007669"/>
    <property type="project" value="UniProtKB-KW"/>
</dbReference>
<dbReference type="AlphaFoldDB" id="A0A2I0UVF3"/>
<dbReference type="EMBL" id="PDFK01000010">
    <property type="protein sequence ID" value="PKU49982.1"/>
    <property type="molecule type" value="Genomic_DNA"/>
</dbReference>
<dbReference type="PROSITE" id="PS00552">
    <property type="entry name" value="HTH_MERR_1"/>
    <property type="match status" value="1"/>
</dbReference>
<keyword evidence="2" id="KW-0175">Coiled coil</keyword>
<dbReference type="InterPro" id="IPR000551">
    <property type="entry name" value="MerR-type_HTH_dom"/>
</dbReference>
<dbReference type="PANTHER" id="PTHR30204">
    <property type="entry name" value="REDOX-CYCLING DRUG-SENSING TRANSCRIPTIONAL ACTIVATOR SOXR"/>
    <property type="match status" value="1"/>
</dbReference>
<evidence type="ECO:0000313" key="4">
    <source>
        <dbReference type="EMBL" id="PKU49982.1"/>
    </source>
</evidence>
<protein>
    <recommendedName>
        <fullName evidence="3">HTH merR-type domain-containing protein</fullName>
    </recommendedName>
</protein>
<name>A0A2I0UVF3_9BACI</name>
<evidence type="ECO:0000256" key="2">
    <source>
        <dbReference type="SAM" id="Coils"/>
    </source>
</evidence>
<dbReference type="RefSeq" id="WP_058844028.1">
    <property type="nucleotide sequence ID" value="NZ_JAZBNI010000001.1"/>
</dbReference>
<reference evidence="4 5" key="1">
    <citation type="submission" date="2017-10" db="EMBL/GenBank/DDBJ databases">
        <title>Draft genome of Lysinibacillus fusiformis strain Juneja, a laboratory-derived pathogen of Drosophila melanogaster.</title>
        <authorList>
            <person name="Smith B.R."/>
            <person name="Unckless R.L."/>
        </authorList>
    </citation>
    <scope>NUCLEOTIDE SEQUENCE [LARGE SCALE GENOMIC DNA]</scope>
    <source>
        <strain evidence="4 5">Juneja</strain>
    </source>
</reference>
<evidence type="ECO:0000313" key="5">
    <source>
        <dbReference type="Proteomes" id="UP000234956"/>
    </source>
</evidence>
<dbReference type="CDD" id="cd01107">
    <property type="entry name" value="HTH_BmrR"/>
    <property type="match status" value="1"/>
</dbReference>
<dbReference type="Pfam" id="PF06445">
    <property type="entry name" value="GyrI-like"/>
    <property type="match status" value="1"/>
</dbReference>
<feature type="coiled-coil region" evidence="2">
    <location>
        <begin position="84"/>
        <end position="118"/>
    </location>
</feature>
<organism evidence="4 5">
    <name type="scientific">Lysinibacillus fusiformis</name>
    <dbReference type="NCBI Taxonomy" id="28031"/>
    <lineage>
        <taxon>Bacteria</taxon>
        <taxon>Bacillati</taxon>
        <taxon>Bacillota</taxon>
        <taxon>Bacilli</taxon>
        <taxon>Bacillales</taxon>
        <taxon>Bacillaceae</taxon>
        <taxon>Lysinibacillus</taxon>
    </lineage>
</organism>
<evidence type="ECO:0000259" key="3">
    <source>
        <dbReference type="PROSITE" id="PS50937"/>
    </source>
</evidence>
<dbReference type="SMART" id="SM00422">
    <property type="entry name" value="HTH_MERR"/>
    <property type="match status" value="1"/>
</dbReference>
<keyword evidence="1" id="KW-0238">DNA-binding</keyword>
<dbReference type="SUPFAM" id="SSF55136">
    <property type="entry name" value="Probable bacterial effector-binding domain"/>
    <property type="match status" value="1"/>
</dbReference>
<sequence>MKEHYYTIGEVAKLSNLSIQTLRYYDQIDLFKPAYTDPYTHYRYYKGNQLFYLDIIKSLKYIGVTLEDIKKALTLTSEELLAFLAQQELRINEKISRLNEAKNTLLKTKKQLQEQIDIPIFGEVYMQIEEAMPVLQVTTTELTPTSSTSTYYATLTKIIEKEGSVLNSRYGCTYPLVPYKDVNDIIYDAVFTPLLTERTFSKLSPNVQQTIIPAGKYVCIAFIYDPDTYFSFYEKLRNYVLAQQEIFESQVYELYMPATLTMEKEKKFIVELKIRQKQETMISAKK</sequence>
<dbReference type="PANTHER" id="PTHR30204:SF96">
    <property type="entry name" value="CHROMOSOME-ANCHORING PROTEIN RACA"/>
    <property type="match status" value="1"/>
</dbReference>
<gene>
    <name evidence="4" type="ORF">CRI88_20565</name>
</gene>
<dbReference type="Proteomes" id="UP000234956">
    <property type="component" value="Unassembled WGS sequence"/>
</dbReference>
<dbReference type="SUPFAM" id="SSF46955">
    <property type="entry name" value="Putative DNA-binding domain"/>
    <property type="match status" value="1"/>
</dbReference>
<dbReference type="PROSITE" id="PS50937">
    <property type="entry name" value="HTH_MERR_2"/>
    <property type="match status" value="1"/>
</dbReference>
<dbReference type="InterPro" id="IPR011256">
    <property type="entry name" value="Reg_factor_effector_dom_sf"/>
</dbReference>